<proteinExistence type="inferred from homology"/>
<dbReference type="GO" id="GO:0009279">
    <property type="term" value="C:cell outer membrane"/>
    <property type="evidence" value="ECO:0007669"/>
    <property type="project" value="UniProtKB-SubCell"/>
</dbReference>
<gene>
    <name evidence="8" type="ordered locus">Cycma_4670</name>
</gene>
<evidence type="ECO:0000256" key="1">
    <source>
        <dbReference type="ARBA" id="ARBA00004442"/>
    </source>
</evidence>
<evidence type="ECO:0000259" key="7">
    <source>
        <dbReference type="Pfam" id="PF07980"/>
    </source>
</evidence>
<evidence type="ECO:0000256" key="5">
    <source>
        <dbReference type="ARBA" id="ARBA00023237"/>
    </source>
</evidence>
<comment type="similarity">
    <text evidence="2">Belongs to the SusD family.</text>
</comment>
<evidence type="ECO:0000256" key="2">
    <source>
        <dbReference type="ARBA" id="ARBA00006275"/>
    </source>
</evidence>
<evidence type="ECO:0000256" key="3">
    <source>
        <dbReference type="ARBA" id="ARBA00022729"/>
    </source>
</evidence>
<keyword evidence="3 6" id="KW-0732">Signal</keyword>
<evidence type="ECO:0000313" key="9">
    <source>
        <dbReference type="Proteomes" id="UP000001635"/>
    </source>
</evidence>
<dbReference type="RefSeq" id="WP_014022636.1">
    <property type="nucleotide sequence ID" value="NC_015914.1"/>
</dbReference>
<dbReference type="eggNOG" id="COG0446">
    <property type="taxonomic scope" value="Bacteria"/>
</dbReference>
<evidence type="ECO:0000256" key="6">
    <source>
        <dbReference type="SAM" id="SignalP"/>
    </source>
</evidence>
<feature type="chain" id="PRO_5003401554" evidence="6">
    <location>
        <begin position="25"/>
        <end position="513"/>
    </location>
</feature>
<keyword evidence="9" id="KW-1185">Reference proteome</keyword>
<dbReference type="OrthoDB" id="617686at2"/>
<dbReference type="InterPro" id="IPR011990">
    <property type="entry name" value="TPR-like_helical_dom_sf"/>
</dbReference>
<reference evidence="9" key="1">
    <citation type="submission" date="2011-07" db="EMBL/GenBank/DDBJ databases">
        <title>The complete genome of Cyclobacterium marinum DSM 745.</title>
        <authorList>
            <person name="Lucas S."/>
            <person name="Han J."/>
            <person name="Lapidus A."/>
            <person name="Bruce D."/>
            <person name="Goodwin L."/>
            <person name="Pitluck S."/>
            <person name="Peters L."/>
            <person name="Kyrpides N."/>
            <person name="Mavromatis K."/>
            <person name="Ivanova N."/>
            <person name="Ovchinnikova G."/>
            <person name="Chertkov O."/>
            <person name="Detter J.C."/>
            <person name="Tapia R."/>
            <person name="Han C."/>
            <person name="Land M."/>
            <person name="Hauser L."/>
            <person name="Markowitz V."/>
            <person name="Cheng J.-F."/>
            <person name="Hugenholtz P."/>
            <person name="Woyke T."/>
            <person name="Wu D."/>
            <person name="Tindall B."/>
            <person name="Schuetze A."/>
            <person name="Brambilla E."/>
            <person name="Klenk H.-P."/>
            <person name="Eisen J.A."/>
        </authorList>
    </citation>
    <scope>NUCLEOTIDE SEQUENCE [LARGE SCALE GENOMIC DNA]</scope>
    <source>
        <strain evidence="9">ATCC 25205 / DSM 745 / LMG 13164 / NCIMB 1802</strain>
    </source>
</reference>
<evidence type="ECO:0000256" key="4">
    <source>
        <dbReference type="ARBA" id="ARBA00023136"/>
    </source>
</evidence>
<dbReference type="EMBL" id="CP002955">
    <property type="protein sequence ID" value="AEL28356.1"/>
    <property type="molecule type" value="Genomic_DNA"/>
</dbReference>
<dbReference type="AlphaFoldDB" id="G0J360"/>
<sequence>MRNKKYKIVLFLALILGLGGQSCTDLLDEPLENKFIAENTDYTQFENMDLLLYGAYNEFYSLQWESFPIISVRGDDVNAGGDQVPLTETDNFQYNRSFWMYNSTWLNLYSDLLFWHGAMEEIEKYREAGANEADARQYIAEIKVLRAYELMYLAKLWGSVLIPSSSEPSHLFNVELSDFDAVMDHISLQMDEAIPDLPSVHPNQRSKVRGGVTRYTALAVKALANLEMKNYPEVVNATDEIIGSGLFTLEPDYYQLFKLPGKLNDENLLELQYSDFGQASGTNTRYLWDFFGPANWTPTVAGAGGGWGFWEPSLKYVKFMLDRNEQERLSTTVLFTPDGIAEIQADPAYSTLPNWVSNSSEDGDVFNNHPRYNFLSGKHYLPSTQLTPGRFSYGENKNFTCIRYAEILLIHAEALVSGASGGVISADEAVNLVRNRSGLGNLSGVDLDSVLDEKFAEFGMEWGIRYYDLVRHDKTDALNYGGRTYDAGSDRFLPYPLEQQDILPQIKEAANNN</sequence>
<dbReference type="KEGG" id="cmr:Cycma_4670"/>
<name>G0J360_CYCMS</name>
<dbReference type="Proteomes" id="UP000001635">
    <property type="component" value="Chromosome"/>
</dbReference>
<dbReference type="SUPFAM" id="SSF48452">
    <property type="entry name" value="TPR-like"/>
    <property type="match status" value="1"/>
</dbReference>
<dbReference type="Pfam" id="PF07980">
    <property type="entry name" value="SusD_RagB"/>
    <property type="match status" value="1"/>
</dbReference>
<protein>
    <submittedName>
        <fullName evidence="8">RagB/SusD domain-containing protein</fullName>
    </submittedName>
</protein>
<dbReference type="STRING" id="880070.Cycma_4670"/>
<dbReference type="Gene3D" id="1.25.40.390">
    <property type="match status" value="1"/>
</dbReference>
<evidence type="ECO:0000313" key="8">
    <source>
        <dbReference type="EMBL" id="AEL28356.1"/>
    </source>
</evidence>
<dbReference type="InterPro" id="IPR012944">
    <property type="entry name" value="SusD_RagB_dom"/>
</dbReference>
<feature type="signal peptide" evidence="6">
    <location>
        <begin position="1"/>
        <end position="24"/>
    </location>
</feature>
<dbReference type="PROSITE" id="PS51257">
    <property type="entry name" value="PROKAR_LIPOPROTEIN"/>
    <property type="match status" value="1"/>
</dbReference>
<keyword evidence="5" id="KW-0998">Cell outer membrane</keyword>
<comment type="subcellular location">
    <subcellularLocation>
        <location evidence="1">Cell outer membrane</location>
    </subcellularLocation>
</comment>
<keyword evidence="4" id="KW-0472">Membrane</keyword>
<dbReference type="HOGENOM" id="CLU_015553_1_0_10"/>
<accession>G0J360</accession>
<feature type="domain" description="RagB/SusD" evidence="7">
    <location>
        <begin position="268"/>
        <end position="480"/>
    </location>
</feature>
<organism evidence="8 9">
    <name type="scientific">Cyclobacterium marinum (strain ATCC 25205 / DSM 745 / LMG 13164 / NCIMB 1802)</name>
    <name type="common">Flectobacillus marinus</name>
    <dbReference type="NCBI Taxonomy" id="880070"/>
    <lineage>
        <taxon>Bacteria</taxon>
        <taxon>Pseudomonadati</taxon>
        <taxon>Bacteroidota</taxon>
        <taxon>Cytophagia</taxon>
        <taxon>Cytophagales</taxon>
        <taxon>Cyclobacteriaceae</taxon>
        <taxon>Cyclobacterium</taxon>
    </lineage>
</organism>